<gene>
    <name evidence="1" type="ORF">FRX31_027680</name>
</gene>
<feature type="non-terminal residue" evidence="1">
    <location>
        <position position="1"/>
    </location>
</feature>
<sequence length="111" mass="12544">PFFIPLFFSNSLTTSKFFFPSSSLSHEEVADITRHPTALQVTTAENFKHFLYELGETVKSLRFLILRTPYDTLSSPFENHLTNCPTSSFSLSLHVINVAEEISILPFKGVC</sequence>
<dbReference type="AlphaFoldDB" id="A0A7J6VEH3"/>
<organism evidence="1 2">
    <name type="scientific">Thalictrum thalictroides</name>
    <name type="common">Rue-anemone</name>
    <name type="synonym">Anemone thalictroides</name>
    <dbReference type="NCBI Taxonomy" id="46969"/>
    <lineage>
        <taxon>Eukaryota</taxon>
        <taxon>Viridiplantae</taxon>
        <taxon>Streptophyta</taxon>
        <taxon>Embryophyta</taxon>
        <taxon>Tracheophyta</taxon>
        <taxon>Spermatophyta</taxon>
        <taxon>Magnoliopsida</taxon>
        <taxon>Ranunculales</taxon>
        <taxon>Ranunculaceae</taxon>
        <taxon>Thalictroideae</taxon>
        <taxon>Thalictrum</taxon>
    </lineage>
</organism>
<proteinExistence type="predicted"/>
<evidence type="ECO:0000313" key="2">
    <source>
        <dbReference type="Proteomes" id="UP000554482"/>
    </source>
</evidence>
<name>A0A7J6VEH3_THATH</name>
<dbReference type="Proteomes" id="UP000554482">
    <property type="component" value="Unassembled WGS sequence"/>
</dbReference>
<dbReference type="EMBL" id="JABWDY010034345">
    <property type="protein sequence ID" value="KAF5182732.1"/>
    <property type="molecule type" value="Genomic_DNA"/>
</dbReference>
<evidence type="ECO:0000313" key="1">
    <source>
        <dbReference type="EMBL" id="KAF5182732.1"/>
    </source>
</evidence>
<reference evidence="1 2" key="1">
    <citation type="submission" date="2020-06" db="EMBL/GenBank/DDBJ databases">
        <title>Transcriptomic and genomic resources for Thalictrum thalictroides and T. hernandezii: Facilitating candidate gene discovery in an emerging model plant lineage.</title>
        <authorList>
            <person name="Arias T."/>
            <person name="Riano-Pachon D.M."/>
            <person name="Di Stilio V.S."/>
        </authorList>
    </citation>
    <scope>NUCLEOTIDE SEQUENCE [LARGE SCALE GENOMIC DNA]</scope>
    <source>
        <strain evidence="2">cv. WT478/WT964</strain>
        <tissue evidence="1">Leaves</tissue>
    </source>
</reference>
<protein>
    <submittedName>
        <fullName evidence="1">Uncharacterized protein</fullName>
    </submittedName>
</protein>
<comment type="caution">
    <text evidence="1">The sequence shown here is derived from an EMBL/GenBank/DDBJ whole genome shotgun (WGS) entry which is preliminary data.</text>
</comment>
<keyword evidence="2" id="KW-1185">Reference proteome</keyword>
<accession>A0A7J6VEH3</accession>